<comment type="caution">
    <text evidence="2">The sequence shown here is derived from an EMBL/GenBank/DDBJ whole genome shotgun (WGS) entry which is preliminary data.</text>
</comment>
<dbReference type="Proteomes" id="UP000619457">
    <property type="component" value="Unassembled WGS sequence"/>
</dbReference>
<name>A0A918Q8Q9_9BACT</name>
<feature type="domain" description="DUF5018" evidence="1">
    <location>
        <begin position="22"/>
        <end position="133"/>
    </location>
</feature>
<reference evidence="2" key="1">
    <citation type="journal article" date="2014" name="Int. J. Syst. Evol. Microbiol.">
        <title>Complete genome sequence of Corynebacterium casei LMG S-19264T (=DSM 44701T), isolated from a smear-ripened cheese.</title>
        <authorList>
            <consortium name="US DOE Joint Genome Institute (JGI-PGF)"/>
            <person name="Walter F."/>
            <person name="Albersmeier A."/>
            <person name="Kalinowski J."/>
            <person name="Ruckert C."/>
        </authorList>
    </citation>
    <scope>NUCLEOTIDE SEQUENCE</scope>
    <source>
        <strain evidence="2">KCTC 12368</strain>
    </source>
</reference>
<proteinExistence type="predicted"/>
<sequence length="140" mass="15234">MAFSSCLEAGLEELPSFEEADINNFRFEYRWINAEGNYPQLNVEGIDTKLSIDVEAGTMACVLTVPAANQDFPEAIRNQVSLTSLAGFADISTAATIRPIEGSPKLGEIADFSAGPYQYEITAANGSKKIWTLEITSFTK</sequence>
<keyword evidence="3" id="KW-1185">Reference proteome</keyword>
<dbReference type="InterPro" id="IPR054460">
    <property type="entry name" value="DUF5018-rel"/>
</dbReference>
<organism evidence="2 3">
    <name type="scientific">Echinicola pacifica</name>
    <dbReference type="NCBI Taxonomy" id="346377"/>
    <lineage>
        <taxon>Bacteria</taxon>
        <taxon>Pseudomonadati</taxon>
        <taxon>Bacteroidota</taxon>
        <taxon>Cytophagia</taxon>
        <taxon>Cytophagales</taxon>
        <taxon>Cyclobacteriaceae</taxon>
        <taxon>Echinicola</taxon>
    </lineage>
</organism>
<reference evidence="2" key="2">
    <citation type="submission" date="2020-09" db="EMBL/GenBank/DDBJ databases">
        <authorList>
            <person name="Sun Q."/>
            <person name="Kim S."/>
        </authorList>
    </citation>
    <scope>NUCLEOTIDE SEQUENCE</scope>
    <source>
        <strain evidence="2">KCTC 12368</strain>
    </source>
</reference>
<evidence type="ECO:0000313" key="2">
    <source>
        <dbReference type="EMBL" id="GGZ38071.1"/>
    </source>
</evidence>
<dbReference type="Pfam" id="PF22243">
    <property type="entry name" value="DUF5018-rel"/>
    <property type="match status" value="1"/>
</dbReference>
<gene>
    <name evidence="2" type="ORF">GCM10007049_34190</name>
</gene>
<dbReference type="AlphaFoldDB" id="A0A918Q8Q9"/>
<dbReference type="Gene3D" id="2.60.40.4120">
    <property type="match status" value="1"/>
</dbReference>
<accession>A0A918Q8Q9</accession>
<evidence type="ECO:0000313" key="3">
    <source>
        <dbReference type="Proteomes" id="UP000619457"/>
    </source>
</evidence>
<dbReference type="EMBL" id="BMWX01000007">
    <property type="protein sequence ID" value="GGZ38071.1"/>
    <property type="molecule type" value="Genomic_DNA"/>
</dbReference>
<protein>
    <recommendedName>
        <fullName evidence="1">DUF5018 domain-containing protein</fullName>
    </recommendedName>
</protein>
<evidence type="ECO:0000259" key="1">
    <source>
        <dbReference type="Pfam" id="PF22243"/>
    </source>
</evidence>